<feature type="non-terminal residue" evidence="1">
    <location>
        <position position="152"/>
    </location>
</feature>
<dbReference type="Proteomes" id="UP001153555">
    <property type="component" value="Unassembled WGS sequence"/>
</dbReference>
<keyword evidence="2" id="KW-1185">Reference proteome</keyword>
<dbReference type="EMBL" id="CACSLK010012206">
    <property type="protein sequence ID" value="CAA0813956.1"/>
    <property type="molecule type" value="Genomic_DNA"/>
</dbReference>
<dbReference type="AlphaFoldDB" id="A0A9N7MR52"/>
<name>A0A9N7MR52_STRHE</name>
<comment type="caution">
    <text evidence="1">The sequence shown here is derived from an EMBL/GenBank/DDBJ whole genome shotgun (WGS) entry which is preliminary data.</text>
</comment>
<dbReference type="OrthoDB" id="1213872at2759"/>
<evidence type="ECO:0000313" key="2">
    <source>
        <dbReference type="Proteomes" id="UP001153555"/>
    </source>
</evidence>
<sequence length="152" mass="17584">VFPNAAHCLCTYHISNKLKMHYKTEAQAVKEEFYAAARAYTVDEFNMHMSQIMKLNPDDVTYLEKVGFQKWARVHCPNNRYFTMTSNAVESINAAIRSIRDLPITTLLEALRDMQQRWNVANKDEAKGTFTTLAKKPHSMLETNYKIAARYS</sequence>
<reference evidence="1" key="1">
    <citation type="submission" date="2019-12" db="EMBL/GenBank/DDBJ databases">
        <authorList>
            <person name="Scholes J."/>
        </authorList>
    </citation>
    <scope>NUCLEOTIDE SEQUENCE</scope>
</reference>
<dbReference type="PANTHER" id="PTHR31973">
    <property type="entry name" value="POLYPROTEIN, PUTATIVE-RELATED"/>
    <property type="match status" value="1"/>
</dbReference>
<gene>
    <name evidence="1" type="ORF">SHERM_14290</name>
</gene>
<feature type="non-terminal residue" evidence="1">
    <location>
        <position position="1"/>
    </location>
</feature>
<dbReference type="PANTHER" id="PTHR31973:SF113">
    <property type="entry name" value="PROTEIN FAR1-RELATED SEQUENCE 5-LIKE"/>
    <property type="match status" value="1"/>
</dbReference>
<protein>
    <submittedName>
        <fullName evidence="1">Uncharacterized protein</fullName>
    </submittedName>
</protein>
<accession>A0A9N7MR52</accession>
<organism evidence="1 2">
    <name type="scientific">Striga hermonthica</name>
    <name type="common">Purple witchweed</name>
    <name type="synonym">Buchnera hermonthica</name>
    <dbReference type="NCBI Taxonomy" id="68872"/>
    <lineage>
        <taxon>Eukaryota</taxon>
        <taxon>Viridiplantae</taxon>
        <taxon>Streptophyta</taxon>
        <taxon>Embryophyta</taxon>
        <taxon>Tracheophyta</taxon>
        <taxon>Spermatophyta</taxon>
        <taxon>Magnoliopsida</taxon>
        <taxon>eudicotyledons</taxon>
        <taxon>Gunneridae</taxon>
        <taxon>Pentapetalae</taxon>
        <taxon>asterids</taxon>
        <taxon>lamiids</taxon>
        <taxon>Lamiales</taxon>
        <taxon>Orobanchaceae</taxon>
        <taxon>Buchnereae</taxon>
        <taxon>Striga</taxon>
    </lineage>
</organism>
<proteinExistence type="predicted"/>
<evidence type="ECO:0000313" key="1">
    <source>
        <dbReference type="EMBL" id="CAA0813956.1"/>
    </source>
</evidence>